<dbReference type="AlphaFoldDB" id="A0A3B1D6Z6"/>
<keyword evidence="7" id="KW-0378">Hydrolase</keyword>
<evidence type="ECO:0000259" key="16">
    <source>
        <dbReference type="Pfam" id="PF00912"/>
    </source>
</evidence>
<evidence type="ECO:0000256" key="2">
    <source>
        <dbReference type="ARBA" id="ARBA00022475"/>
    </source>
</evidence>
<dbReference type="Gene3D" id="3.40.710.10">
    <property type="entry name" value="DD-peptidase/beta-lactamase superfamily"/>
    <property type="match status" value="1"/>
</dbReference>
<dbReference type="EMBL" id="UOGH01000262">
    <property type="protein sequence ID" value="VAX32593.1"/>
    <property type="molecule type" value="Genomic_DNA"/>
</dbReference>
<evidence type="ECO:0000256" key="8">
    <source>
        <dbReference type="ARBA" id="ARBA00022960"/>
    </source>
</evidence>
<comment type="subcellular location">
    <subcellularLocation>
        <location evidence="1">Cell membrane</location>
    </subcellularLocation>
</comment>
<accession>A0A3B1D6Z6</accession>
<evidence type="ECO:0000256" key="9">
    <source>
        <dbReference type="ARBA" id="ARBA00022984"/>
    </source>
</evidence>
<keyword evidence="8" id="KW-0133">Cell shape</keyword>
<comment type="catalytic activity">
    <reaction evidence="14">
        <text>[GlcNAc-(1-&gt;4)-Mur2Ac(oyl-L-Ala-gamma-D-Glu-L-Lys-D-Ala-D-Ala)](n)-di-trans,octa-cis-undecaprenyl diphosphate + beta-D-GlcNAc-(1-&gt;4)-Mur2Ac(oyl-L-Ala-gamma-D-Glu-L-Lys-D-Ala-D-Ala)-di-trans,octa-cis-undecaprenyl diphosphate = [GlcNAc-(1-&gt;4)-Mur2Ac(oyl-L-Ala-gamma-D-Glu-L-Lys-D-Ala-D-Ala)](n+1)-di-trans,octa-cis-undecaprenyl diphosphate + di-trans,octa-cis-undecaprenyl diphosphate + H(+)</text>
        <dbReference type="Rhea" id="RHEA:23708"/>
        <dbReference type="Rhea" id="RHEA-COMP:9602"/>
        <dbReference type="Rhea" id="RHEA-COMP:9603"/>
        <dbReference type="ChEBI" id="CHEBI:15378"/>
        <dbReference type="ChEBI" id="CHEBI:58405"/>
        <dbReference type="ChEBI" id="CHEBI:60033"/>
        <dbReference type="ChEBI" id="CHEBI:78435"/>
        <dbReference type="EC" id="2.4.99.28"/>
    </reaction>
</comment>
<dbReference type="GO" id="GO:0004180">
    <property type="term" value="F:carboxypeptidase activity"/>
    <property type="evidence" value="ECO:0007669"/>
    <property type="project" value="UniProtKB-KW"/>
</dbReference>
<dbReference type="Pfam" id="PF00912">
    <property type="entry name" value="Transgly"/>
    <property type="match status" value="1"/>
</dbReference>
<dbReference type="InterPro" id="IPR036950">
    <property type="entry name" value="PBP_transglycosylase"/>
</dbReference>
<dbReference type="Gene3D" id="1.10.3810.10">
    <property type="entry name" value="Biosynthetic peptidoglycan transglycosylase-like"/>
    <property type="match status" value="1"/>
</dbReference>
<keyword evidence="3" id="KW-0121">Carboxypeptidase</keyword>
<evidence type="ECO:0000256" key="10">
    <source>
        <dbReference type="ARBA" id="ARBA00023136"/>
    </source>
</evidence>
<dbReference type="GO" id="GO:0009252">
    <property type="term" value="P:peptidoglycan biosynthetic process"/>
    <property type="evidence" value="ECO:0007669"/>
    <property type="project" value="UniProtKB-KW"/>
</dbReference>
<organism evidence="17">
    <name type="scientific">hydrothermal vent metagenome</name>
    <dbReference type="NCBI Taxonomy" id="652676"/>
    <lineage>
        <taxon>unclassified sequences</taxon>
        <taxon>metagenomes</taxon>
        <taxon>ecological metagenomes</taxon>
    </lineage>
</organism>
<evidence type="ECO:0000256" key="13">
    <source>
        <dbReference type="ARBA" id="ARBA00044770"/>
    </source>
</evidence>
<dbReference type="NCBIfam" id="TIGR02074">
    <property type="entry name" value="PBP_1a_fam"/>
    <property type="match status" value="1"/>
</dbReference>
<dbReference type="GO" id="GO:0071555">
    <property type="term" value="P:cell wall organization"/>
    <property type="evidence" value="ECO:0007669"/>
    <property type="project" value="UniProtKB-KW"/>
</dbReference>
<keyword evidence="4" id="KW-0645">Protease</keyword>
<dbReference type="GO" id="GO:0008360">
    <property type="term" value="P:regulation of cell shape"/>
    <property type="evidence" value="ECO:0007669"/>
    <property type="project" value="UniProtKB-KW"/>
</dbReference>
<keyword evidence="10" id="KW-0472">Membrane</keyword>
<evidence type="ECO:0000256" key="12">
    <source>
        <dbReference type="ARBA" id="ARBA00023316"/>
    </source>
</evidence>
<protein>
    <recommendedName>
        <fullName evidence="13">peptidoglycan glycosyltransferase</fullName>
        <ecNumber evidence="13">2.4.99.28</ecNumber>
    </recommendedName>
</protein>
<dbReference type="InterPro" id="IPR001264">
    <property type="entry name" value="Glyco_trans_51"/>
</dbReference>
<dbReference type="EC" id="2.4.99.28" evidence="13"/>
<evidence type="ECO:0000256" key="5">
    <source>
        <dbReference type="ARBA" id="ARBA00022676"/>
    </source>
</evidence>
<name>A0A3B1D6Z6_9ZZZZ</name>
<dbReference type="InterPro" id="IPR012338">
    <property type="entry name" value="Beta-lactam/transpept-like"/>
</dbReference>
<keyword evidence="2" id="KW-1003">Cell membrane</keyword>
<dbReference type="GO" id="GO:0008955">
    <property type="term" value="F:peptidoglycan glycosyltransferase activity"/>
    <property type="evidence" value="ECO:0007669"/>
    <property type="project" value="UniProtKB-EC"/>
</dbReference>
<dbReference type="GO" id="GO:0008658">
    <property type="term" value="F:penicillin binding"/>
    <property type="evidence" value="ECO:0007669"/>
    <property type="project" value="InterPro"/>
</dbReference>
<dbReference type="SUPFAM" id="SSF53955">
    <property type="entry name" value="Lysozyme-like"/>
    <property type="match status" value="1"/>
</dbReference>
<evidence type="ECO:0000259" key="15">
    <source>
        <dbReference type="Pfam" id="PF00905"/>
    </source>
</evidence>
<keyword evidence="9" id="KW-0573">Peptidoglycan synthesis</keyword>
<dbReference type="GO" id="GO:0005886">
    <property type="term" value="C:plasma membrane"/>
    <property type="evidence" value="ECO:0007669"/>
    <property type="project" value="UniProtKB-SubCell"/>
</dbReference>
<evidence type="ECO:0000313" key="17">
    <source>
        <dbReference type="EMBL" id="VAX32593.1"/>
    </source>
</evidence>
<feature type="domain" description="Penicillin-binding protein transpeptidase" evidence="15">
    <location>
        <begin position="322"/>
        <end position="554"/>
    </location>
</feature>
<dbReference type="PANTHER" id="PTHR32282">
    <property type="entry name" value="BINDING PROTEIN TRANSPEPTIDASE, PUTATIVE-RELATED"/>
    <property type="match status" value="1"/>
</dbReference>
<dbReference type="InterPro" id="IPR023346">
    <property type="entry name" value="Lysozyme-like_dom_sf"/>
</dbReference>
<evidence type="ECO:0000256" key="3">
    <source>
        <dbReference type="ARBA" id="ARBA00022645"/>
    </source>
</evidence>
<dbReference type="SUPFAM" id="SSF56601">
    <property type="entry name" value="beta-lactamase/transpeptidase-like"/>
    <property type="match status" value="1"/>
</dbReference>
<dbReference type="InterPro" id="IPR050396">
    <property type="entry name" value="Glycosyltr_51/Transpeptidase"/>
</dbReference>
<keyword evidence="12" id="KW-0961">Cell wall biogenesis/degradation</keyword>
<evidence type="ECO:0000256" key="11">
    <source>
        <dbReference type="ARBA" id="ARBA00023268"/>
    </source>
</evidence>
<dbReference type="GO" id="GO:0030288">
    <property type="term" value="C:outer membrane-bounded periplasmic space"/>
    <property type="evidence" value="ECO:0007669"/>
    <property type="project" value="TreeGrafter"/>
</dbReference>
<dbReference type="PANTHER" id="PTHR32282:SF11">
    <property type="entry name" value="PENICILLIN-BINDING PROTEIN 1B"/>
    <property type="match status" value="1"/>
</dbReference>
<sequence length="593" mass="67000">MSYNILMARGLIIIGLLGILAGVLSGVVFRSLSDLPRIEALEEYNPIEASKVYSAAGDVIAEYYVERRTFVPFYRIPGYVKNAFVAIEDERFYRHNGIDLIGIARALLYDIKAGRIVQGGSTITQQLAKLLFLKPERNISRKIKEAALSIQIEKRYTKDEIMGLYLNQAYFGTKAYGIEAASHTYFNKSTEELTLAEAALLAALPRAPSYYSPFKNPEEALKRRNLVLGKMLKLGYITEEAYNTALKEPLPDKFHRRRYKAPYFIEYLRDILERRYSDSLYTAGLRIYSTLDMHMQEVAEKAVSKGVQKLEKRVDPGVQAALLAVDLETGEIKAMVGGTDFWQTQFNRVTQAFRQPGSAFKPFVYLAALERGFIPEDMITDTEVGYPTPDNKDVWSPRNYEKQYNGEVTLRYALAHSLNSATVCLADLIGIRNVVRTAREVGIHKVKPYLSSAIGASEATLKDMVYGYATLARGYRLKPLFIDRVTDRDGLTLEENYTGADRVIDEAVVDEIRDMLRSVILQGTGRMARVIKRPVYGKTGTTNDYTDAWFVGFDDRLAVGVWVGRDDHTPIGDKETGARAALPIWIEFMKNYR</sequence>
<proteinExistence type="predicted"/>
<keyword evidence="6 17" id="KW-0808">Transferase</keyword>
<keyword evidence="5 17" id="KW-0328">Glycosyltransferase</keyword>
<dbReference type="Pfam" id="PF00905">
    <property type="entry name" value="Transpeptidase"/>
    <property type="match status" value="1"/>
</dbReference>
<evidence type="ECO:0000256" key="7">
    <source>
        <dbReference type="ARBA" id="ARBA00022801"/>
    </source>
</evidence>
<dbReference type="FunFam" id="1.10.3810.10:FF:000001">
    <property type="entry name" value="Penicillin-binding protein 1A"/>
    <property type="match status" value="1"/>
</dbReference>
<evidence type="ECO:0000256" key="1">
    <source>
        <dbReference type="ARBA" id="ARBA00004236"/>
    </source>
</evidence>
<feature type="domain" description="Glycosyl transferase family 51" evidence="16">
    <location>
        <begin position="57"/>
        <end position="231"/>
    </location>
</feature>
<evidence type="ECO:0000256" key="6">
    <source>
        <dbReference type="ARBA" id="ARBA00022679"/>
    </source>
</evidence>
<dbReference type="InterPro" id="IPR001460">
    <property type="entry name" value="PCN-bd_Tpept"/>
</dbReference>
<dbReference type="GO" id="GO:0006508">
    <property type="term" value="P:proteolysis"/>
    <property type="evidence" value="ECO:0007669"/>
    <property type="project" value="UniProtKB-KW"/>
</dbReference>
<evidence type="ECO:0000256" key="4">
    <source>
        <dbReference type="ARBA" id="ARBA00022670"/>
    </source>
</evidence>
<reference evidence="17" key="1">
    <citation type="submission" date="2018-06" db="EMBL/GenBank/DDBJ databases">
        <authorList>
            <person name="Zhirakovskaya E."/>
        </authorList>
    </citation>
    <scope>NUCLEOTIDE SEQUENCE</scope>
</reference>
<evidence type="ECO:0000256" key="14">
    <source>
        <dbReference type="ARBA" id="ARBA00049902"/>
    </source>
</evidence>
<gene>
    <name evidence="17" type="ORF">MNBD_NITROSPIRAE02-854</name>
</gene>
<keyword evidence="11" id="KW-0511">Multifunctional enzyme</keyword>